<keyword evidence="3" id="KW-1185">Reference proteome</keyword>
<evidence type="ECO:0000313" key="3">
    <source>
        <dbReference type="Proteomes" id="UP000004931"/>
    </source>
</evidence>
<evidence type="ECO:0000313" key="2">
    <source>
        <dbReference type="EMBL" id="EAW32698.1"/>
    </source>
</evidence>
<reference evidence="2 3" key="1">
    <citation type="journal article" date="2010" name="J. Bacteriol.">
        <title>Genome sequence of the oligotrophic marine Gammaproteobacterium HTCC2143, isolated from the Oregon Coast.</title>
        <authorList>
            <person name="Oh H.M."/>
            <person name="Kang I."/>
            <person name="Ferriera S."/>
            <person name="Giovannoni S.J."/>
            <person name="Cho J.C."/>
        </authorList>
    </citation>
    <scope>NUCLEOTIDE SEQUENCE [LARGE SCALE GENOMIC DNA]</scope>
    <source>
        <strain evidence="2 3">HTCC2143</strain>
    </source>
</reference>
<accession>A0Y994</accession>
<name>A0Y994_9GAMM</name>
<protein>
    <submittedName>
        <fullName evidence="2">Putative phage shock protein E</fullName>
    </submittedName>
</protein>
<dbReference type="EMBL" id="AAVT01000001">
    <property type="protein sequence ID" value="EAW32698.1"/>
    <property type="molecule type" value="Genomic_DNA"/>
</dbReference>
<dbReference type="Pfam" id="PF00581">
    <property type="entry name" value="Rhodanese"/>
    <property type="match status" value="1"/>
</dbReference>
<dbReference type="SUPFAM" id="SSF52821">
    <property type="entry name" value="Rhodanese/Cell cycle control phosphatase"/>
    <property type="match status" value="1"/>
</dbReference>
<comment type="caution">
    <text evidence="2">The sequence shown here is derived from an EMBL/GenBank/DDBJ whole genome shotgun (WGS) entry which is preliminary data.</text>
</comment>
<gene>
    <name evidence="2" type="ORF">GP2143_15621</name>
</gene>
<proteinExistence type="predicted"/>
<dbReference type="Proteomes" id="UP000004931">
    <property type="component" value="Unassembled WGS sequence"/>
</dbReference>
<dbReference type="Gene3D" id="3.40.250.10">
    <property type="entry name" value="Rhodanese-like domain"/>
    <property type="match status" value="1"/>
</dbReference>
<dbReference type="PANTHER" id="PTHR43031:SF1">
    <property type="entry name" value="PYRIDINE NUCLEOTIDE-DISULPHIDE OXIDOREDUCTASE"/>
    <property type="match status" value="1"/>
</dbReference>
<dbReference type="eggNOG" id="COG0607">
    <property type="taxonomic scope" value="Bacteria"/>
</dbReference>
<feature type="domain" description="Rhodanese" evidence="1">
    <location>
        <begin position="39"/>
        <end position="129"/>
    </location>
</feature>
<dbReference type="PROSITE" id="PS50206">
    <property type="entry name" value="RHODANESE_3"/>
    <property type="match status" value="1"/>
</dbReference>
<dbReference type="InterPro" id="IPR001763">
    <property type="entry name" value="Rhodanese-like_dom"/>
</dbReference>
<dbReference type="InterPro" id="IPR036873">
    <property type="entry name" value="Rhodanese-like_dom_sf"/>
</dbReference>
<dbReference type="InterPro" id="IPR050229">
    <property type="entry name" value="GlpE_sulfurtransferase"/>
</dbReference>
<sequence>MKIPSVTMTYLLLVLIVACSDIKSGAVVTSAELMSRISDNSAPIILDVRSEQEFRRGRVPGAINIPFGDHQQLLLSLNLAKTSEVVVYCEGGGRAEKMGDHMQQQGFSEVRHLQGNMNKWRKEALPAESGVTTVKSSRE</sequence>
<dbReference type="CDD" id="cd00158">
    <property type="entry name" value="RHOD"/>
    <property type="match status" value="1"/>
</dbReference>
<dbReference type="PANTHER" id="PTHR43031">
    <property type="entry name" value="FAD-DEPENDENT OXIDOREDUCTASE"/>
    <property type="match status" value="1"/>
</dbReference>
<dbReference type="AlphaFoldDB" id="A0Y994"/>
<evidence type="ECO:0000259" key="1">
    <source>
        <dbReference type="PROSITE" id="PS50206"/>
    </source>
</evidence>
<dbReference type="PROSITE" id="PS51257">
    <property type="entry name" value="PROKAR_LIPOPROTEIN"/>
    <property type="match status" value="1"/>
</dbReference>
<dbReference type="STRING" id="247633.GP2143_15621"/>
<organism evidence="2 3">
    <name type="scientific">marine gamma proteobacterium HTCC2143</name>
    <dbReference type="NCBI Taxonomy" id="247633"/>
    <lineage>
        <taxon>Bacteria</taxon>
        <taxon>Pseudomonadati</taxon>
        <taxon>Pseudomonadota</taxon>
        <taxon>Gammaproteobacteria</taxon>
        <taxon>Cellvibrionales</taxon>
        <taxon>Spongiibacteraceae</taxon>
        <taxon>BD1-7 clade</taxon>
    </lineage>
</organism>
<dbReference type="OrthoDB" id="9814704at2"/>
<dbReference type="SMART" id="SM00450">
    <property type="entry name" value="RHOD"/>
    <property type="match status" value="1"/>
</dbReference>